<keyword evidence="3" id="KW-1185">Reference proteome</keyword>
<protein>
    <submittedName>
        <fullName evidence="2">Uncharacterized protein</fullName>
    </submittedName>
</protein>
<proteinExistence type="predicted"/>
<feature type="region of interest" description="Disordered" evidence="1">
    <location>
        <begin position="91"/>
        <end position="132"/>
    </location>
</feature>
<gene>
    <name evidence="2" type="ORF">N1851_024933</name>
</gene>
<reference evidence="2" key="1">
    <citation type="journal article" date="2023" name="Front. Mar. Sci.">
        <title>A new Merluccius polli reference genome to investigate the effects of global change in West African waters.</title>
        <authorList>
            <person name="Mateo J.L."/>
            <person name="Blanco-Fernandez C."/>
            <person name="Garcia-Vazquez E."/>
            <person name="Machado-Schiaffino G."/>
        </authorList>
    </citation>
    <scope>NUCLEOTIDE SEQUENCE</scope>
    <source>
        <strain evidence="2">C29</strain>
        <tissue evidence="2">Fin</tissue>
    </source>
</reference>
<sequence>MCLELCYYRLMEKIGGQYYNNRAELSVVNQLLLRKNRIVIPYLVPLGRHDTVRFEDSNNLNKKSTDLGKTDNGQILRRNQRSLLKTCETLQEQTNEDPACTTSAEPPAEPTQSSPVLKRSTHKIKAPDRLNH</sequence>
<comment type="caution">
    <text evidence="2">The sequence shown here is derived from an EMBL/GenBank/DDBJ whole genome shotgun (WGS) entry which is preliminary data.</text>
</comment>
<organism evidence="2 3">
    <name type="scientific">Merluccius polli</name>
    <name type="common">Benguela hake</name>
    <name type="synonym">Merluccius cadenati</name>
    <dbReference type="NCBI Taxonomy" id="89951"/>
    <lineage>
        <taxon>Eukaryota</taxon>
        <taxon>Metazoa</taxon>
        <taxon>Chordata</taxon>
        <taxon>Craniata</taxon>
        <taxon>Vertebrata</taxon>
        <taxon>Euteleostomi</taxon>
        <taxon>Actinopterygii</taxon>
        <taxon>Neopterygii</taxon>
        <taxon>Teleostei</taxon>
        <taxon>Neoteleostei</taxon>
        <taxon>Acanthomorphata</taxon>
        <taxon>Zeiogadaria</taxon>
        <taxon>Gadariae</taxon>
        <taxon>Gadiformes</taxon>
        <taxon>Gadoidei</taxon>
        <taxon>Merlucciidae</taxon>
        <taxon>Merluccius</taxon>
    </lineage>
</organism>
<accession>A0AA47MDZ0</accession>
<dbReference type="AlphaFoldDB" id="A0AA47MDZ0"/>
<name>A0AA47MDZ0_MERPO</name>
<evidence type="ECO:0000256" key="1">
    <source>
        <dbReference type="SAM" id="MobiDB-lite"/>
    </source>
</evidence>
<evidence type="ECO:0000313" key="2">
    <source>
        <dbReference type="EMBL" id="KAK0138538.1"/>
    </source>
</evidence>
<evidence type="ECO:0000313" key="3">
    <source>
        <dbReference type="Proteomes" id="UP001174136"/>
    </source>
</evidence>
<dbReference type="Proteomes" id="UP001174136">
    <property type="component" value="Unassembled WGS sequence"/>
</dbReference>
<dbReference type="EMBL" id="JAOPHQ010004601">
    <property type="protein sequence ID" value="KAK0138538.1"/>
    <property type="molecule type" value="Genomic_DNA"/>
</dbReference>
<feature type="compositionally biased region" description="Polar residues" evidence="1">
    <location>
        <begin position="100"/>
        <end position="115"/>
    </location>
</feature>